<dbReference type="Pfam" id="PF01464">
    <property type="entry name" value="SLT"/>
    <property type="match status" value="1"/>
</dbReference>
<dbReference type="InterPro" id="IPR023346">
    <property type="entry name" value="Lysozyme-like_dom_sf"/>
</dbReference>
<sequence>MVGGFFDIAQTCAPQIATETIAAIVSVESGFRPLAIRINSGYPLADQPKSKAEAIETATVMIAEGQDLDLGLGGVNASQLSRLGLSISDAFDVCLNLKATARLLDGYYRVAVKAGAADGQAETFMLRAYYGQGDSSTGEMVGYDRRVFSERDRLAPQLEALTLKEGDTGPLPAREKGGGASPGIEQAEKSVVSGEHDQEAVGRSPPAPQWDVFNSGRGTSVLVFSKDNPEISQ</sequence>
<dbReference type="Proteomes" id="UP000460650">
    <property type="component" value="Unassembled WGS sequence"/>
</dbReference>
<evidence type="ECO:0000313" key="4">
    <source>
        <dbReference type="EMBL" id="KAB2654917.1"/>
    </source>
</evidence>
<feature type="domain" description="Transglycosylase SLT" evidence="3">
    <location>
        <begin position="9"/>
        <end position="113"/>
    </location>
</feature>
<dbReference type="AlphaFoldDB" id="A0A7V8B0K1"/>
<accession>A0A7V8B0K1</accession>
<evidence type="ECO:0000259" key="3">
    <source>
        <dbReference type="Pfam" id="PF01464"/>
    </source>
</evidence>
<evidence type="ECO:0000256" key="1">
    <source>
        <dbReference type="ARBA" id="ARBA00009387"/>
    </source>
</evidence>
<dbReference type="SUPFAM" id="SSF53955">
    <property type="entry name" value="Lysozyme-like"/>
    <property type="match status" value="1"/>
</dbReference>
<feature type="region of interest" description="Disordered" evidence="2">
    <location>
        <begin position="165"/>
        <end position="214"/>
    </location>
</feature>
<comment type="similarity">
    <text evidence="1">Belongs to the virb1 family.</text>
</comment>
<dbReference type="CDD" id="cd16892">
    <property type="entry name" value="LT_VirB1-like"/>
    <property type="match status" value="1"/>
</dbReference>
<name>A0A7V8B0K1_9HYPH</name>
<comment type="caution">
    <text evidence="4">The sequence shown here is derived from an EMBL/GenBank/DDBJ whole genome shotgun (WGS) entry which is preliminary data.</text>
</comment>
<dbReference type="InterPro" id="IPR008258">
    <property type="entry name" value="Transglycosylase_SLT_dom_1"/>
</dbReference>
<evidence type="ECO:0000313" key="5">
    <source>
        <dbReference type="Proteomes" id="UP000460650"/>
    </source>
</evidence>
<dbReference type="EMBL" id="WBVY01000009">
    <property type="protein sequence ID" value="KAB2654917.1"/>
    <property type="molecule type" value="Genomic_DNA"/>
</dbReference>
<gene>
    <name evidence="4" type="ORF">F9K94_22670</name>
</gene>
<dbReference type="Gene3D" id="1.10.530.10">
    <property type="match status" value="1"/>
</dbReference>
<organism evidence="4 5">
    <name type="scientific">Brucella tritici</name>
    <dbReference type="NCBI Taxonomy" id="94626"/>
    <lineage>
        <taxon>Bacteria</taxon>
        <taxon>Pseudomonadati</taxon>
        <taxon>Pseudomonadota</taxon>
        <taxon>Alphaproteobacteria</taxon>
        <taxon>Hyphomicrobiales</taxon>
        <taxon>Brucellaceae</taxon>
        <taxon>Brucella/Ochrobactrum group</taxon>
        <taxon>Brucella</taxon>
    </lineage>
</organism>
<feature type="compositionally biased region" description="Basic and acidic residues" evidence="2">
    <location>
        <begin position="165"/>
        <end position="177"/>
    </location>
</feature>
<reference evidence="4 5" key="1">
    <citation type="submission" date="2019-09" db="EMBL/GenBank/DDBJ databases">
        <title>Taxonomic organization of the family Brucellaceae based on a phylogenomic approach.</title>
        <authorList>
            <person name="Leclercq S."/>
            <person name="Cloeckaert A."/>
            <person name="Zygmunt M.S."/>
        </authorList>
    </citation>
    <scope>NUCLEOTIDE SEQUENCE [LARGE SCALE GENOMIC DNA]</scope>
    <source>
        <strain evidence="4 5">TA93</strain>
    </source>
</reference>
<protein>
    <submittedName>
        <fullName evidence="4">Lytic transglycosylase domain-containing protein</fullName>
    </submittedName>
</protein>
<evidence type="ECO:0000256" key="2">
    <source>
        <dbReference type="SAM" id="MobiDB-lite"/>
    </source>
</evidence>
<proteinExistence type="inferred from homology"/>